<proteinExistence type="predicted"/>
<dbReference type="GO" id="GO:0005975">
    <property type="term" value="P:carbohydrate metabolic process"/>
    <property type="evidence" value="ECO:0007669"/>
    <property type="project" value="InterPro"/>
</dbReference>
<dbReference type="InterPro" id="IPR008928">
    <property type="entry name" value="6-hairpin_glycosidase_sf"/>
</dbReference>
<dbReference type="Gene3D" id="1.50.10.20">
    <property type="match status" value="1"/>
</dbReference>
<dbReference type="EMBL" id="JAABOJ010000030">
    <property type="protein sequence ID" value="KAF3277073.1"/>
    <property type="molecule type" value="Genomic_DNA"/>
</dbReference>
<sequence>MARLGPLGSSELTVNCNPSYISLTNYESNIHDPGQNASPAAKRVDWNGTRSQLRVVNKFNTKLGKWVNLVDPELTQLLLHDERKYGKYIRRIRVVSGQDSAPNVEMEKKKEIDGDEGEEEEGEDGDGGDDEHASVESSIAVDSRPSDTDFVIASQISTLMEIGEAPLTGFKWLLDIDISPEFFQRILVEGLGSKLSTLEILSHGSNLPARKLPEDRLPCLRKLLVRGVYSPQRVAELHYILRASPGLQSFGFGVGEAVIPEADLNSRFRFSDSEIAGIGLENDDFGWERAPTNWTDFIETCIFKNLQRLPLRELMIEDVGLTPIMAKLLPFGSLRHMSLSGIGKYRADFVESIFETDIHFKGWVEMHQEHLVKYVEDLVGEYANGYMQEFGIDRQPSLEWIFVIGEENCHYEVGFRIEWSLVNGGLKYDSQITLLPGTDARNSIKTEDMRFRTAQIPLSPQFVEHRRSGITLNSTIGSEPLRYLIHSFETLQSVFFSPERGDYPSAIDWTAAVVQTHAVSALHSILLSPLPKNETLNIIDIYFPDIISFYHTQNVGSLKFQAYDDMLWVVLGWLAGVRFLDAYYYLFPESYNPDFYTYRMDFALRAREFWVYAEKGWDELFCDGGMIWNPNLQPYKNAITNELFISASIQMYTTFPPEFNPPESWVFFGGGGDDGNDKRKGQKRDVAYLEYAVKAYDWFKGSNFTNDAGLVTDGFHMSSYWKRKCDERDEQTYTYNQGVVLSGLRALWEETGDKSYLEDGYQLIESVIESAGKVGEMVRADVLEDHCDSWGWCNQDQQAFKGIFFHHLTAFCSPHPYTKTWKSKDEKHSPELNAHVEKCKTFFPFIGRNSIAAWTTRHRNSSVFGMWWSAPLFEKDPGFADKLQSGDLEMRRDPNAVDLVNTDRGGDWAIGATEAEVQLARSGKVVWEKEPKNGKPITLMNRMEDDLNDRFLGRTVETQTGGVGVMRAAWEIGSLFL</sequence>
<dbReference type="PANTHER" id="PTHR47791:SF2">
    <property type="entry name" value="ENDO MANNANASE, GH76 FAMILY (EUROFUNG)"/>
    <property type="match status" value="1"/>
</dbReference>
<dbReference type="Pfam" id="PF03663">
    <property type="entry name" value="Glyco_hydro_76"/>
    <property type="match status" value="1"/>
</dbReference>
<name>A0A7C8REV3_ORBOL</name>
<dbReference type="Proteomes" id="UP000474640">
    <property type="component" value="Unassembled WGS sequence"/>
</dbReference>
<organism evidence="2 3">
    <name type="scientific">Orbilia oligospora</name>
    <name type="common">Nematode-trapping fungus</name>
    <name type="synonym">Arthrobotrys oligospora</name>
    <dbReference type="NCBI Taxonomy" id="2813651"/>
    <lineage>
        <taxon>Eukaryota</taxon>
        <taxon>Fungi</taxon>
        <taxon>Dikarya</taxon>
        <taxon>Ascomycota</taxon>
        <taxon>Pezizomycotina</taxon>
        <taxon>Orbiliomycetes</taxon>
        <taxon>Orbiliales</taxon>
        <taxon>Orbiliaceae</taxon>
        <taxon>Orbilia</taxon>
    </lineage>
</organism>
<gene>
    <name evidence="2" type="ORF">TWF970_005936</name>
</gene>
<evidence type="ECO:0000256" key="1">
    <source>
        <dbReference type="SAM" id="MobiDB-lite"/>
    </source>
</evidence>
<evidence type="ECO:0000313" key="3">
    <source>
        <dbReference type="Proteomes" id="UP000474640"/>
    </source>
</evidence>
<dbReference type="AlphaFoldDB" id="A0A7C8REV3"/>
<comment type="caution">
    <text evidence="2">The sequence shown here is derived from an EMBL/GenBank/DDBJ whole genome shotgun (WGS) entry which is preliminary data.</text>
</comment>
<dbReference type="InterPro" id="IPR005198">
    <property type="entry name" value="Glyco_hydro_76"/>
</dbReference>
<reference evidence="2 3" key="1">
    <citation type="submission" date="2020-01" db="EMBL/GenBank/DDBJ databases">
        <authorList>
            <person name="Palmer J.M."/>
        </authorList>
    </citation>
    <scope>NUCLEOTIDE SEQUENCE [LARGE SCALE GENOMIC DNA]</scope>
    <source>
        <strain evidence="2 3">TWF970</strain>
    </source>
</reference>
<dbReference type="SUPFAM" id="SSF48208">
    <property type="entry name" value="Six-hairpin glycosidases"/>
    <property type="match status" value="1"/>
</dbReference>
<accession>A0A7C8REV3</accession>
<feature type="compositionally biased region" description="Acidic residues" evidence="1">
    <location>
        <begin position="113"/>
        <end position="129"/>
    </location>
</feature>
<dbReference type="InterPro" id="IPR053169">
    <property type="entry name" value="MUG_Protein"/>
</dbReference>
<dbReference type="PANTHER" id="PTHR47791">
    <property type="entry name" value="MEIOTICALLY UP-REGULATED GENE 191 PROTEIN"/>
    <property type="match status" value="1"/>
</dbReference>
<feature type="region of interest" description="Disordered" evidence="1">
    <location>
        <begin position="100"/>
        <end position="142"/>
    </location>
</feature>
<dbReference type="OrthoDB" id="4104179at2759"/>
<evidence type="ECO:0000313" key="2">
    <source>
        <dbReference type="EMBL" id="KAF3277073.1"/>
    </source>
</evidence>
<protein>
    <submittedName>
        <fullName evidence="2">Uncharacterized protein</fullName>
    </submittedName>
</protein>